<dbReference type="PANTHER" id="PTHR12526:SF510">
    <property type="entry name" value="D-INOSITOL 3-PHOSPHATE GLYCOSYLTRANSFERASE"/>
    <property type="match status" value="1"/>
</dbReference>
<feature type="domain" description="Glycosyl transferase family 1" evidence="3">
    <location>
        <begin position="201"/>
        <end position="340"/>
    </location>
</feature>
<dbReference type="PANTHER" id="PTHR12526">
    <property type="entry name" value="GLYCOSYLTRANSFERASE"/>
    <property type="match status" value="1"/>
</dbReference>
<evidence type="ECO:0000313" key="6">
    <source>
        <dbReference type="Proteomes" id="UP000093928"/>
    </source>
</evidence>
<evidence type="ECO:0000256" key="2">
    <source>
        <dbReference type="ARBA" id="ARBA00022679"/>
    </source>
</evidence>
<name>A0A1A3PA65_MYCAS</name>
<accession>A0A1A3PA65</accession>
<sequence length="380" mass="40263">MAVVWGDDACSGCGDLVDTDIAGEWGQLCAALASHGHVVTTHPRPAGIGPTLPKSAAEVLPFVGEWAGQLDQLWSSEPPDVVHAFGWLGGLAAQLAARRHQRPIVQSFHGLAATMGPGAGVERTRLEPLLIRNASWVTGGSDTELDALTRIRRSRAQLSVFSVGVDVDRYAPAGPRPADGTHRVLQLGPNISAHNGFHRTIGILPRIPHTELVIAERHAPGGDRERNLAALKRLATELGVGERVHFTGTVAAEEIPALLRSTDVVACTPQHAPRATTALEAMASGVVVVAVAVDALIDTVVNGVTGLLVSPTKPIELANSLKSLQKQRFQRESMGSAGRSRVLSRFTWDRIALDALNIYHQASSQRASARSASHARSALA</sequence>
<dbReference type="InterPro" id="IPR028098">
    <property type="entry name" value="Glyco_trans_4-like_N"/>
</dbReference>
<dbReference type="Pfam" id="PF00534">
    <property type="entry name" value="Glycos_transf_1"/>
    <property type="match status" value="1"/>
</dbReference>
<keyword evidence="2" id="KW-0808">Transferase</keyword>
<reference evidence="5 6" key="1">
    <citation type="submission" date="2016-06" db="EMBL/GenBank/DDBJ databases">
        <authorList>
            <person name="Kjaerup R.B."/>
            <person name="Dalgaard T.S."/>
            <person name="Juul-Madsen H.R."/>
        </authorList>
    </citation>
    <scope>NUCLEOTIDE SEQUENCE [LARGE SCALE GENOMIC DNA]</scope>
    <source>
        <strain evidence="5 6">1165133.8</strain>
    </source>
</reference>
<evidence type="ECO:0000256" key="1">
    <source>
        <dbReference type="ARBA" id="ARBA00022676"/>
    </source>
</evidence>
<protein>
    <recommendedName>
        <fullName evidence="7">Glycosyl transferase family 1</fullName>
    </recommendedName>
</protein>
<evidence type="ECO:0000259" key="4">
    <source>
        <dbReference type="Pfam" id="PF13579"/>
    </source>
</evidence>
<dbReference type="Gene3D" id="3.40.50.2000">
    <property type="entry name" value="Glycogen Phosphorylase B"/>
    <property type="match status" value="2"/>
</dbReference>
<dbReference type="AlphaFoldDB" id="A0A1A3PA65"/>
<evidence type="ECO:0000313" key="5">
    <source>
        <dbReference type="EMBL" id="OBK31123.1"/>
    </source>
</evidence>
<dbReference type="Pfam" id="PF13579">
    <property type="entry name" value="Glyco_trans_4_4"/>
    <property type="match status" value="1"/>
</dbReference>
<dbReference type="Proteomes" id="UP000093928">
    <property type="component" value="Unassembled WGS sequence"/>
</dbReference>
<dbReference type="GO" id="GO:0016757">
    <property type="term" value="F:glycosyltransferase activity"/>
    <property type="evidence" value="ECO:0007669"/>
    <property type="project" value="UniProtKB-KW"/>
</dbReference>
<dbReference type="InterPro" id="IPR001296">
    <property type="entry name" value="Glyco_trans_1"/>
</dbReference>
<dbReference type="SUPFAM" id="SSF53756">
    <property type="entry name" value="UDP-Glycosyltransferase/glycogen phosphorylase"/>
    <property type="match status" value="1"/>
</dbReference>
<gene>
    <name evidence="5" type="ORF">A5634_14775</name>
</gene>
<feature type="domain" description="Glycosyltransferase subfamily 4-like N-terminal" evidence="4">
    <location>
        <begin position="26"/>
        <end position="164"/>
    </location>
</feature>
<comment type="caution">
    <text evidence="5">The sequence shown here is derived from an EMBL/GenBank/DDBJ whole genome shotgun (WGS) entry which is preliminary data.</text>
</comment>
<dbReference type="EMBL" id="LZLS01000012">
    <property type="protein sequence ID" value="OBK31123.1"/>
    <property type="molecule type" value="Genomic_DNA"/>
</dbReference>
<proteinExistence type="predicted"/>
<keyword evidence="1" id="KW-0328">Glycosyltransferase</keyword>
<organism evidence="5 6">
    <name type="scientific">Mycobacterium asiaticum</name>
    <dbReference type="NCBI Taxonomy" id="1790"/>
    <lineage>
        <taxon>Bacteria</taxon>
        <taxon>Bacillati</taxon>
        <taxon>Actinomycetota</taxon>
        <taxon>Actinomycetes</taxon>
        <taxon>Mycobacteriales</taxon>
        <taxon>Mycobacteriaceae</taxon>
        <taxon>Mycobacterium</taxon>
    </lineage>
</organism>
<evidence type="ECO:0000259" key="3">
    <source>
        <dbReference type="Pfam" id="PF00534"/>
    </source>
</evidence>
<evidence type="ECO:0008006" key="7">
    <source>
        <dbReference type="Google" id="ProtNLM"/>
    </source>
</evidence>